<dbReference type="InterPro" id="IPR057229">
    <property type="entry name" value="DUF7907"/>
</dbReference>
<dbReference type="EMBL" id="JANBVN010000122">
    <property type="protein sequence ID" value="KAJ9142533.1"/>
    <property type="molecule type" value="Genomic_DNA"/>
</dbReference>
<name>A0AA38RNQ4_9PEZI</name>
<evidence type="ECO:0000313" key="4">
    <source>
        <dbReference type="Proteomes" id="UP001174691"/>
    </source>
</evidence>
<dbReference type="Proteomes" id="UP001174691">
    <property type="component" value="Unassembled WGS sequence"/>
</dbReference>
<feature type="signal peptide" evidence="1">
    <location>
        <begin position="1"/>
        <end position="20"/>
    </location>
</feature>
<organism evidence="3 4">
    <name type="scientific">Coniochaeta hoffmannii</name>
    <dbReference type="NCBI Taxonomy" id="91930"/>
    <lineage>
        <taxon>Eukaryota</taxon>
        <taxon>Fungi</taxon>
        <taxon>Dikarya</taxon>
        <taxon>Ascomycota</taxon>
        <taxon>Pezizomycotina</taxon>
        <taxon>Sordariomycetes</taxon>
        <taxon>Sordariomycetidae</taxon>
        <taxon>Coniochaetales</taxon>
        <taxon>Coniochaetaceae</taxon>
        <taxon>Coniochaeta</taxon>
    </lineage>
</organism>
<keyword evidence="1" id="KW-0732">Signal</keyword>
<evidence type="ECO:0000256" key="1">
    <source>
        <dbReference type="SAM" id="SignalP"/>
    </source>
</evidence>
<dbReference type="Pfam" id="PF25484">
    <property type="entry name" value="DUF7907"/>
    <property type="match status" value="1"/>
</dbReference>
<keyword evidence="4" id="KW-1185">Reference proteome</keyword>
<protein>
    <recommendedName>
        <fullName evidence="2">DUF7907 domain-containing protein</fullName>
    </recommendedName>
</protein>
<evidence type="ECO:0000259" key="2">
    <source>
        <dbReference type="Pfam" id="PF25484"/>
    </source>
</evidence>
<feature type="chain" id="PRO_5041449258" description="DUF7907 domain-containing protein" evidence="1">
    <location>
        <begin position="21"/>
        <end position="219"/>
    </location>
</feature>
<proteinExistence type="predicted"/>
<accession>A0AA38RNQ4</accession>
<gene>
    <name evidence="3" type="ORF">NKR19_g7210</name>
</gene>
<comment type="caution">
    <text evidence="3">The sequence shown here is derived from an EMBL/GenBank/DDBJ whole genome shotgun (WGS) entry which is preliminary data.</text>
</comment>
<feature type="domain" description="DUF7907" evidence="2">
    <location>
        <begin position="28"/>
        <end position="217"/>
    </location>
</feature>
<evidence type="ECO:0000313" key="3">
    <source>
        <dbReference type="EMBL" id="KAJ9142533.1"/>
    </source>
</evidence>
<reference evidence="3" key="1">
    <citation type="submission" date="2022-07" db="EMBL/GenBank/DDBJ databases">
        <title>Fungi with potential for degradation of polypropylene.</title>
        <authorList>
            <person name="Gostincar C."/>
        </authorList>
    </citation>
    <scope>NUCLEOTIDE SEQUENCE</scope>
    <source>
        <strain evidence="3">EXF-13287</strain>
    </source>
</reference>
<sequence length="219" mass="23211">MKLTRPSSLVVLAAASTVSAQSSYTNQSAPFTLQIANSANSSLNGLYFFACHAGAAIEGLCVGDASPTPTASTTFYFNTTDTDTTGGAISDPSQGVLVWNLPVSGLEGIDHASQVATFPYQVGTNVVVPTFGFGSSNSEQLVVQFTEGDKLTVRSYYDDGDYVQGQWPDSSGGPTDLNNWYACWTGVGVSYTYEALAWVTAGEPHNPTCQKIDVVRKFL</sequence>
<dbReference type="AlphaFoldDB" id="A0AA38RNQ4"/>